<gene>
    <name evidence="1" type="ORF">F7D13_17120</name>
</gene>
<keyword evidence="2" id="KW-1185">Reference proteome</keyword>
<geneLocation type="plasmid" evidence="1 2">
    <name>unnamed1</name>
</geneLocation>
<reference evidence="1 2" key="1">
    <citation type="journal article" date="2021" name="AMB Express">
        <title>Isolation and characterisation of Methylocystis spp. for poly-3-hydroxybutyrate production using waste methane feedstocks.</title>
        <authorList>
            <person name="Rumah B.L."/>
            <person name="Stead C.E."/>
            <person name="Claxton Stevens B.H."/>
            <person name="Minton N.P."/>
            <person name="Grosse-Honebrink A."/>
            <person name="Zhang Y."/>
        </authorList>
    </citation>
    <scope>NUCLEOTIDE SEQUENCE [LARGE SCALE GENOMIC DNA]</scope>
    <source>
        <strain evidence="1 2">BRCS1</strain>
    </source>
</reference>
<organism evidence="1 2">
    <name type="scientific">Methylocystis rosea</name>
    <dbReference type="NCBI Taxonomy" id="173366"/>
    <lineage>
        <taxon>Bacteria</taxon>
        <taxon>Pseudomonadati</taxon>
        <taxon>Pseudomonadota</taxon>
        <taxon>Alphaproteobacteria</taxon>
        <taxon>Hyphomicrobiales</taxon>
        <taxon>Methylocystaceae</taxon>
        <taxon>Methylocystis</taxon>
    </lineage>
</organism>
<evidence type="ECO:0000313" key="2">
    <source>
        <dbReference type="Proteomes" id="UP000424673"/>
    </source>
</evidence>
<keyword evidence="1" id="KW-0614">Plasmid</keyword>
<proteinExistence type="predicted"/>
<dbReference type="EMBL" id="CP044329">
    <property type="protein sequence ID" value="QGM95818.1"/>
    <property type="molecule type" value="Genomic_DNA"/>
</dbReference>
<protein>
    <submittedName>
        <fullName evidence="1">Uncharacterized protein</fullName>
    </submittedName>
</protein>
<evidence type="ECO:0000313" key="1">
    <source>
        <dbReference type="EMBL" id="QGM95818.1"/>
    </source>
</evidence>
<dbReference type="Gene3D" id="3.40.50.720">
    <property type="entry name" value="NAD(P)-binding Rossmann-like Domain"/>
    <property type="match status" value="1"/>
</dbReference>
<name>A0ABX6ELY1_9HYPH</name>
<sequence length="89" mass="10064">MARHSSKKIRVTLNGDGVIGKRGADAVASQDDMELAGRQSWNSRSSGVLRAQSRLFSGEAHRRERPDWDQQIRHGRFCRHIHSAIRDSV</sequence>
<dbReference type="Proteomes" id="UP000424673">
    <property type="component" value="Plasmid unnamed1"/>
</dbReference>
<accession>A0ABX6ELY1</accession>